<comment type="caution">
    <text evidence="2">The sequence shown here is derived from an EMBL/GenBank/DDBJ whole genome shotgun (WGS) entry which is preliminary data.</text>
</comment>
<keyword evidence="1" id="KW-0732">Signal</keyword>
<feature type="signal peptide" evidence="1">
    <location>
        <begin position="1"/>
        <end position="19"/>
    </location>
</feature>
<dbReference type="AlphaFoldDB" id="A0A833GYV0"/>
<gene>
    <name evidence="2" type="ORF">F9K24_20980</name>
</gene>
<name>A0A833GYV0_9LEPT</name>
<dbReference type="Proteomes" id="UP000460298">
    <property type="component" value="Unassembled WGS sequence"/>
</dbReference>
<dbReference type="EMBL" id="WBUI01000038">
    <property type="protein sequence ID" value="KAB2929040.1"/>
    <property type="molecule type" value="Genomic_DNA"/>
</dbReference>
<sequence>MAKRISVSLFVLAFLSCSAGQVIKENIVAKPSGVPVEVNVHEIVRADDGIYVTLEITNRSAGSGFLVLAGALLLKQGQSAASIEAGKTKVDYGQIAADVRWRRSALSGLQNIFMYSVGKSAHVLELDGNGDSGVRTLYYSLPADFQPTEIFFHEALNATIDGSYKKEISFTVEL</sequence>
<feature type="chain" id="PRO_5032798337" description="Secreted protein" evidence="1">
    <location>
        <begin position="20"/>
        <end position="174"/>
    </location>
</feature>
<reference evidence="2 3" key="1">
    <citation type="submission" date="2019-10" db="EMBL/GenBank/DDBJ databases">
        <title>Extracellular Electron Transfer in a Candidatus Methanoperedens spp. Enrichment Culture.</title>
        <authorList>
            <person name="Berger S."/>
            <person name="Rangel Shaw D."/>
            <person name="Berben T."/>
            <person name="In 'T Zandt M."/>
            <person name="Frank J."/>
            <person name="Reimann J."/>
            <person name="Jetten M.S.M."/>
            <person name="Welte C.U."/>
        </authorList>
    </citation>
    <scope>NUCLEOTIDE SEQUENCE [LARGE SCALE GENOMIC DNA]</scope>
    <source>
        <strain evidence="2">SB12</strain>
    </source>
</reference>
<dbReference type="PROSITE" id="PS51257">
    <property type="entry name" value="PROKAR_LIPOPROTEIN"/>
    <property type="match status" value="1"/>
</dbReference>
<evidence type="ECO:0000256" key="1">
    <source>
        <dbReference type="SAM" id="SignalP"/>
    </source>
</evidence>
<accession>A0A833GYV0</accession>
<evidence type="ECO:0008006" key="4">
    <source>
        <dbReference type="Google" id="ProtNLM"/>
    </source>
</evidence>
<evidence type="ECO:0000313" key="2">
    <source>
        <dbReference type="EMBL" id="KAB2929040.1"/>
    </source>
</evidence>
<protein>
    <recommendedName>
        <fullName evidence="4">Secreted protein</fullName>
    </recommendedName>
</protein>
<proteinExistence type="predicted"/>
<evidence type="ECO:0000313" key="3">
    <source>
        <dbReference type="Proteomes" id="UP000460298"/>
    </source>
</evidence>
<organism evidence="2 3">
    <name type="scientific">Leptonema illini</name>
    <dbReference type="NCBI Taxonomy" id="183"/>
    <lineage>
        <taxon>Bacteria</taxon>
        <taxon>Pseudomonadati</taxon>
        <taxon>Spirochaetota</taxon>
        <taxon>Spirochaetia</taxon>
        <taxon>Leptospirales</taxon>
        <taxon>Leptospiraceae</taxon>
        <taxon>Leptonema</taxon>
    </lineage>
</organism>